<dbReference type="Pfam" id="PF05258">
    <property type="entry name" value="DciA"/>
    <property type="match status" value="1"/>
</dbReference>
<sequence length="101" mass="11227">MSRPSTPNLNKLISDPSGDVKSLLDQLAKIQTLNNTLQSKLNATLSKHCRVVNLRKNTLVIATDSAAWANKIRFQTPDLLSFFRESGYFGLASIEVIVQPR</sequence>
<organism evidence="1 2">
    <name type="scientific">Aliikangiella coralliicola</name>
    <dbReference type="NCBI Taxonomy" id="2592383"/>
    <lineage>
        <taxon>Bacteria</taxon>
        <taxon>Pseudomonadati</taxon>
        <taxon>Pseudomonadota</taxon>
        <taxon>Gammaproteobacteria</taxon>
        <taxon>Oceanospirillales</taxon>
        <taxon>Pleioneaceae</taxon>
        <taxon>Aliikangiella</taxon>
    </lineage>
</organism>
<evidence type="ECO:0000313" key="1">
    <source>
        <dbReference type="EMBL" id="TQV89839.1"/>
    </source>
</evidence>
<dbReference type="RefSeq" id="WP_142891903.1">
    <property type="nucleotide sequence ID" value="NZ_ML660160.1"/>
</dbReference>
<accession>A0A545UK56</accession>
<name>A0A545UK56_9GAMM</name>
<gene>
    <name evidence="1" type="ORF">FLL46_02905</name>
</gene>
<dbReference type="OrthoDB" id="5767011at2"/>
<protein>
    <submittedName>
        <fullName evidence="1">DUF721 domain-containing protein</fullName>
    </submittedName>
</protein>
<dbReference type="EMBL" id="VIKS01000001">
    <property type="protein sequence ID" value="TQV89839.1"/>
    <property type="molecule type" value="Genomic_DNA"/>
</dbReference>
<dbReference type="InterPro" id="IPR007922">
    <property type="entry name" value="DciA-like"/>
</dbReference>
<evidence type="ECO:0000313" key="2">
    <source>
        <dbReference type="Proteomes" id="UP000315439"/>
    </source>
</evidence>
<reference evidence="1 2" key="1">
    <citation type="submission" date="2019-07" db="EMBL/GenBank/DDBJ databases">
        <title>Draft genome for Aliikangiella sp. M105.</title>
        <authorList>
            <person name="Wang G."/>
        </authorList>
    </citation>
    <scope>NUCLEOTIDE SEQUENCE [LARGE SCALE GENOMIC DNA]</scope>
    <source>
        <strain evidence="1 2">M105</strain>
    </source>
</reference>
<keyword evidence="2" id="KW-1185">Reference proteome</keyword>
<dbReference type="AlphaFoldDB" id="A0A545UK56"/>
<proteinExistence type="predicted"/>
<dbReference type="Proteomes" id="UP000315439">
    <property type="component" value="Unassembled WGS sequence"/>
</dbReference>
<comment type="caution">
    <text evidence="1">The sequence shown here is derived from an EMBL/GenBank/DDBJ whole genome shotgun (WGS) entry which is preliminary data.</text>
</comment>